<comment type="caution">
    <text evidence="2">The sequence shown here is derived from an EMBL/GenBank/DDBJ whole genome shotgun (WGS) entry which is preliminary data.</text>
</comment>
<organism evidence="2 3">
    <name type="scientific">Steinernema carpocapsae</name>
    <name type="common">Entomopathogenic nematode</name>
    <dbReference type="NCBI Taxonomy" id="34508"/>
    <lineage>
        <taxon>Eukaryota</taxon>
        <taxon>Metazoa</taxon>
        <taxon>Ecdysozoa</taxon>
        <taxon>Nematoda</taxon>
        <taxon>Chromadorea</taxon>
        <taxon>Rhabditida</taxon>
        <taxon>Tylenchina</taxon>
        <taxon>Panagrolaimomorpha</taxon>
        <taxon>Strongyloidoidea</taxon>
        <taxon>Steinernematidae</taxon>
        <taxon>Steinernema</taxon>
    </lineage>
</organism>
<accession>A0A4U5LR94</accession>
<proteinExistence type="predicted"/>
<feature type="region of interest" description="Disordered" evidence="1">
    <location>
        <begin position="1"/>
        <end position="42"/>
    </location>
</feature>
<dbReference type="AlphaFoldDB" id="A0A4U5LR94"/>
<dbReference type="EMBL" id="AZBU02000013">
    <property type="protein sequence ID" value="TKR58511.1"/>
    <property type="molecule type" value="Genomic_DNA"/>
</dbReference>
<evidence type="ECO:0000313" key="3">
    <source>
        <dbReference type="Proteomes" id="UP000298663"/>
    </source>
</evidence>
<dbReference type="Proteomes" id="UP000298663">
    <property type="component" value="Unassembled WGS sequence"/>
</dbReference>
<feature type="compositionally biased region" description="Gly residues" evidence="1">
    <location>
        <begin position="1"/>
        <end position="11"/>
    </location>
</feature>
<reference evidence="2 3" key="1">
    <citation type="journal article" date="2015" name="Genome Biol.">
        <title>Comparative genomics of Steinernema reveals deeply conserved gene regulatory networks.</title>
        <authorList>
            <person name="Dillman A.R."/>
            <person name="Macchietto M."/>
            <person name="Porter C.F."/>
            <person name="Rogers A."/>
            <person name="Williams B."/>
            <person name="Antoshechkin I."/>
            <person name="Lee M.M."/>
            <person name="Goodwin Z."/>
            <person name="Lu X."/>
            <person name="Lewis E.E."/>
            <person name="Goodrich-Blair H."/>
            <person name="Stock S.P."/>
            <person name="Adams B.J."/>
            <person name="Sternberg P.W."/>
            <person name="Mortazavi A."/>
        </authorList>
    </citation>
    <scope>NUCLEOTIDE SEQUENCE [LARGE SCALE GENOMIC DNA]</scope>
    <source>
        <strain evidence="2 3">ALL</strain>
    </source>
</reference>
<feature type="compositionally biased region" description="Polar residues" evidence="1">
    <location>
        <begin position="12"/>
        <end position="21"/>
    </location>
</feature>
<evidence type="ECO:0000256" key="1">
    <source>
        <dbReference type="SAM" id="MobiDB-lite"/>
    </source>
</evidence>
<keyword evidence="3" id="KW-1185">Reference proteome</keyword>
<protein>
    <submittedName>
        <fullName evidence="2">Uncharacterized protein</fullName>
    </submittedName>
</protein>
<sequence length="136" mass="15158">MAAALRGGGGETSRQTATSPSLHVGLRTGRATRDDRSTTSSSVYSKAIVVVCGDDDGGPSPKPIGADRWVQSRIWGKEERMDGWQTAARWPWDGCRLRWLEKTREKNSHEEVMIWTVFKDYQCLSITGAKNSSRTR</sequence>
<name>A0A4U5LR94_STECR</name>
<evidence type="ECO:0000313" key="2">
    <source>
        <dbReference type="EMBL" id="TKR58511.1"/>
    </source>
</evidence>
<reference evidence="2 3" key="2">
    <citation type="journal article" date="2019" name="G3 (Bethesda)">
        <title>Hybrid Assembly of the Genome of the Entomopathogenic Nematode Steinernema carpocapsae Identifies the X-Chromosome.</title>
        <authorList>
            <person name="Serra L."/>
            <person name="Macchietto M."/>
            <person name="Macias-Munoz A."/>
            <person name="McGill C.J."/>
            <person name="Rodriguez I.M."/>
            <person name="Rodriguez B."/>
            <person name="Murad R."/>
            <person name="Mortazavi A."/>
        </authorList>
    </citation>
    <scope>NUCLEOTIDE SEQUENCE [LARGE SCALE GENOMIC DNA]</scope>
    <source>
        <strain evidence="2 3">ALL</strain>
    </source>
</reference>
<gene>
    <name evidence="2" type="ORF">L596_029945</name>
</gene>